<dbReference type="AlphaFoldDB" id="A0A2T6GH33"/>
<reference evidence="1 2" key="1">
    <citation type="submission" date="2018-03" db="EMBL/GenBank/DDBJ databases">
        <title>Draft genome sequence of the plant growth promoting rhizobacterium Pseudomonas protegens strain BNJ-SS-45 isolated from wheat (Triticum aestivum) rhizosphere.</title>
        <authorList>
            <person name="Bajpai A."/>
            <person name="Shende K."/>
            <person name="Meena N."/>
            <person name="Upadhyayula S.R."/>
            <person name="Suravajhala P."/>
            <person name="Medicherla K.M."/>
            <person name="Johri B.N."/>
        </authorList>
    </citation>
    <scope>NUCLEOTIDE SEQUENCE [LARGE SCALE GENOMIC DNA]</scope>
    <source>
        <strain evidence="1 2">BNJ-SS-45</strain>
    </source>
</reference>
<dbReference type="Proteomes" id="UP000244178">
    <property type="component" value="Unassembled WGS sequence"/>
</dbReference>
<evidence type="ECO:0000313" key="2">
    <source>
        <dbReference type="Proteomes" id="UP000244178"/>
    </source>
</evidence>
<protein>
    <recommendedName>
        <fullName evidence="3">Lipoprotein</fullName>
    </recommendedName>
</protein>
<accession>A0A2T6GH33</accession>
<dbReference type="PROSITE" id="PS51257">
    <property type="entry name" value="PROKAR_LIPOPROTEIN"/>
    <property type="match status" value="1"/>
</dbReference>
<evidence type="ECO:0000313" key="1">
    <source>
        <dbReference type="EMBL" id="PUA43446.1"/>
    </source>
</evidence>
<evidence type="ECO:0008006" key="3">
    <source>
        <dbReference type="Google" id="ProtNLM"/>
    </source>
</evidence>
<proteinExistence type="predicted"/>
<dbReference type="EMBL" id="PYJM01000005">
    <property type="protein sequence ID" value="PUA43446.1"/>
    <property type="molecule type" value="Genomic_DNA"/>
</dbReference>
<dbReference type="RefSeq" id="WP_108545651.1">
    <property type="nucleotide sequence ID" value="NZ_PYJM01000005.1"/>
</dbReference>
<comment type="caution">
    <text evidence="1">The sequence shown here is derived from an EMBL/GenBank/DDBJ whole genome shotgun (WGS) entry which is preliminary data.</text>
</comment>
<name>A0A2T6GH33_9PSED</name>
<gene>
    <name evidence="1" type="ORF">C5U62_22730</name>
</gene>
<sequence length="113" mass="12381">MRILIGLAIALTLGGCVGPGDLERNDPSLRLSTKKDPKSYALCVFPKWQNARNDSSMSETEDGYRLLVASVMADELLEIRKTTDGSNVTLYQRMAWSVMPGRSAIESAVKSCL</sequence>
<organism evidence="1 2">
    <name type="scientific">Pseudomonas protegens</name>
    <dbReference type="NCBI Taxonomy" id="380021"/>
    <lineage>
        <taxon>Bacteria</taxon>
        <taxon>Pseudomonadati</taxon>
        <taxon>Pseudomonadota</taxon>
        <taxon>Gammaproteobacteria</taxon>
        <taxon>Pseudomonadales</taxon>
        <taxon>Pseudomonadaceae</taxon>
        <taxon>Pseudomonas</taxon>
    </lineage>
</organism>